<proteinExistence type="predicted"/>
<protein>
    <submittedName>
        <fullName evidence="1">Uncharacterized protein</fullName>
    </submittedName>
</protein>
<accession>A0A3M7RTE0</accession>
<dbReference type="AlphaFoldDB" id="A0A3M7RTE0"/>
<gene>
    <name evidence="1" type="ORF">BpHYR1_009391</name>
</gene>
<dbReference type="Proteomes" id="UP000276133">
    <property type="component" value="Unassembled WGS sequence"/>
</dbReference>
<sequence length="146" mass="16801">MFNLSWKDVDLQTECKIFVQQRLEMFSSRILMFSNYILSLLILPTPKNQLKNINNYDFKPEILKADEAKAISTGLLQNANYLNNGNALIKKIVVLQLITTHLPLLIVMFDLRGFKMALSILRGTNKSSSSNADMFVFILKFKYVFT</sequence>
<keyword evidence="2" id="KW-1185">Reference proteome</keyword>
<reference evidence="1 2" key="1">
    <citation type="journal article" date="2018" name="Sci. Rep.">
        <title>Genomic signatures of local adaptation to the degree of environmental predictability in rotifers.</title>
        <authorList>
            <person name="Franch-Gras L."/>
            <person name="Hahn C."/>
            <person name="Garcia-Roger E.M."/>
            <person name="Carmona M.J."/>
            <person name="Serra M."/>
            <person name="Gomez A."/>
        </authorList>
    </citation>
    <scope>NUCLEOTIDE SEQUENCE [LARGE SCALE GENOMIC DNA]</scope>
    <source>
        <strain evidence="1">HYR1</strain>
    </source>
</reference>
<evidence type="ECO:0000313" key="2">
    <source>
        <dbReference type="Proteomes" id="UP000276133"/>
    </source>
</evidence>
<name>A0A3M7RTE0_BRAPC</name>
<evidence type="ECO:0000313" key="1">
    <source>
        <dbReference type="EMBL" id="RNA26762.1"/>
    </source>
</evidence>
<organism evidence="1 2">
    <name type="scientific">Brachionus plicatilis</name>
    <name type="common">Marine rotifer</name>
    <name type="synonym">Brachionus muelleri</name>
    <dbReference type="NCBI Taxonomy" id="10195"/>
    <lineage>
        <taxon>Eukaryota</taxon>
        <taxon>Metazoa</taxon>
        <taxon>Spiralia</taxon>
        <taxon>Gnathifera</taxon>
        <taxon>Rotifera</taxon>
        <taxon>Eurotatoria</taxon>
        <taxon>Monogononta</taxon>
        <taxon>Pseudotrocha</taxon>
        <taxon>Ploima</taxon>
        <taxon>Brachionidae</taxon>
        <taxon>Brachionus</taxon>
    </lineage>
</organism>
<comment type="caution">
    <text evidence="1">The sequence shown here is derived from an EMBL/GenBank/DDBJ whole genome shotgun (WGS) entry which is preliminary data.</text>
</comment>
<dbReference type="EMBL" id="REGN01002678">
    <property type="protein sequence ID" value="RNA26762.1"/>
    <property type="molecule type" value="Genomic_DNA"/>
</dbReference>